<dbReference type="AlphaFoldDB" id="A0A401QKW0"/>
<dbReference type="GO" id="GO:0005813">
    <property type="term" value="C:centrosome"/>
    <property type="evidence" value="ECO:0007669"/>
    <property type="project" value="TreeGrafter"/>
</dbReference>
<dbReference type="EMBL" id="BFAA01235687">
    <property type="protein sequence ID" value="GCB86061.1"/>
    <property type="molecule type" value="Genomic_DNA"/>
</dbReference>
<protein>
    <submittedName>
        <fullName evidence="2">Uncharacterized protein</fullName>
    </submittedName>
</protein>
<dbReference type="OrthoDB" id="191169at2759"/>
<feature type="coiled-coil region" evidence="1">
    <location>
        <begin position="84"/>
        <end position="151"/>
    </location>
</feature>
<name>A0A401QKW0_SCYTO</name>
<dbReference type="PANTHER" id="PTHR22091:SF1">
    <property type="entry name" value="COILED-COIL DOMAIN-CONTAINING PROTEIN 77"/>
    <property type="match status" value="1"/>
</dbReference>
<comment type="caution">
    <text evidence="2">The sequence shown here is derived from an EMBL/GenBank/DDBJ whole genome shotgun (WGS) entry which is preliminary data.</text>
</comment>
<organism evidence="2 3">
    <name type="scientific">Scyliorhinus torazame</name>
    <name type="common">Cloudy catshark</name>
    <name type="synonym">Catulus torazame</name>
    <dbReference type="NCBI Taxonomy" id="75743"/>
    <lineage>
        <taxon>Eukaryota</taxon>
        <taxon>Metazoa</taxon>
        <taxon>Chordata</taxon>
        <taxon>Craniata</taxon>
        <taxon>Vertebrata</taxon>
        <taxon>Chondrichthyes</taxon>
        <taxon>Elasmobranchii</taxon>
        <taxon>Galeomorphii</taxon>
        <taxon>Galeoidea</taxon>
        <taxon>Carcharhiniformes</taxon>
        <taxon>Scyliorhinidae</taxon>
        <taxon>Scyliorhinus</taxon>
    </lineage>
</organism>
<dbReference type="Proteomes" id="UP000288216">
    <property type="component" value="Unassembled WGS sequence"/>
</dbReference>
<evidence type="ECO:0000256" key="1">
    <source>
        <dbReference type="SAM" id="Coils"/>
    </source>
</evidence>
<proteinExistence type="predicted"/>
<sequence>MEHQIQRIQSEEIKALGEQVNQAHRLADMYREQCVTLENDLAQIREEGDIGRQLFKERSDKTVKRLQLMTQPYEALEKRHGMEVEGLKNDIKLLRQRLKDVEKQLFKVMLGIGPDQDLAILHEVRQTNSQARKIQGELKNLKAKIYGSENQLRSG</sequence>
<dbReference type="PANTHER" id="PTHR22091">
    <property type="entry name" value="COILED-COIL DOMAIN-CONTAINING PROTEIN 77"/>
    <property type="match status" value="1"/>
</dbReference>
<accession>A0A401QKW0</accession>
<gene>
    <name evidence="2" type="ORF">scyTo_0026746</name>
</gene>
<dbReference type="InterPro" id="IPR037696">
    <property type="entry name" value="CCDC77"/>
</dbReference>
<evidence type="ECO:0000313" key="3">
    <source>
        <dbReference type="Proteomes" id="UP000288216"/>
    </source>
</evidence>
<keyword evidence="3" id="KW-1185">Reference proteome</keyword>
<dbReference type="OMA" id="EKRHGME"/>
<keyword evidence="1" id="KW-0175">Coiled coil</keyword>
<dbReference type="STRING" id="75743.A0A401QKW0"/>
<evidence type="ECO:0000313" key="2">
    <source>
        <dbReference type="EMBL" id="GCB86061.1"/>
    </source>
</evidence>
<reference evidence="2 3" key="1">
    <citation type="journal article" date="2018" name="Nat. Ecol. Evol.">
        <title>Shark genomes provide insights into elasmobranch evolution and the origin of vertebrates.</title>
        <authorList>
            <person name="Hara Y"/>
            <person name="Yamaguchi K"/>
            <person name="Onimaru K"/>
            <person name="Kadota M"/>
            <person name="Koyanagi M"/>
            <person name="Keeley SD"/>
            <person name="Tatsumi K"/>
            <person name="Tanaka K"/>
            <person name="Motone F"/>
            <person name="Kageyama Y"/>
            <person name="Nozu R"/>
            <person name="Adachi N"/>
            <person name="Nishimura O"/>
            <person name="Nakagawa R"/>
            <person name="Tanegashima C"/>
            <person name="Kiyatake I"/>
            <person name="Matsumoto R"/>
            <person name="Murakumo K"/>
            <person name="Nishida K"/>
            <person name="Terakita A"/>
            <person name="Kuratani S"/>
            <person name="Sato K"/>
            <person name="Hyodo S Kuraku.S."/>
        </authorList>
    </citation>
    <scope>NUCLEOTIDE SEQUENCE [LARGE SCALE GENOMIC DNA]</scope>
</reference>